<name>A0A0A9HM88_ARUDO</name>
<dbReference type="AlphaFoldDB" id="A0A0A9HM88"/>
<feature type="region of interest" description="Disordered" evidence="1">
    <location>
        <begin position="1"/>
        <end position="68"/>
    </location>
</feature>
<feature type="compositionally biased region" description="Polar residues" evidence="1">
    <location>
        <begin position="1"/>
        <end position="21"/>
    </location>
</feature>
<accession>A0A0A9HM88</accession>
<organism evidence="2">
    <name type="scientific">Arundo donax</name>
    <name type="common">Giant reed</name>
    <name type="synonym">Donax arundinaceus</name>
    <dbReference type="NCBI Taxonomy" id="35708"/>
    <lineage>
        <taxon>Eukaryota</taxon>
        <taxon>Viridiplantae</taxon>
        <taxon>Streptophyta</taxon>
        <taxon>Embryophyta</taxon>
        <taxon>Tracheophyta</taxon>
        <taxon>Spermatophyta</taxon>
        <taxon>Magnoliopsida</taxon>
        <taxon>Liliopsida</taxon>
        <taxon>Poales</taxon>
        <taxon>Poaceae</taxon>
        <taxon>PACMAD clade</taxon>
        <taxon>Arundinoideae</taxon>
        <taxon>Arundineae</taxon>
        <taxon>Arundo</taxon>
    </lineage>
</organism>
<dbReference type="EMBL" id="GBRH01160039">
    <property type="protein sequence ID" value="JAE37857.1"/>
    <property type="molecule type" value="Transcribed_RNA"/>
</dbReference>
<reference evidence="2" key="2">
    <citation type="journal article" date="2015" name="Data Brief">
        <title>Shoot transcriptome of the giant reed, Arundo donax.</title>
        <authorList>
            <person name="Barrero R.A."/>
            <person name="Guerrero F.D."/>
            <person name="Moolhuijzen P."/>
            <person name="Goolsby J.A."/>
            <person name="Tidwell J."/>
            <person name="Bellgard S.E."/>
            <person name="Bellgard M.I."/>
        </authorList>
    </citation>
    <scope>NUCLEOTIDE SEQUENCE</scope>
    <source>
        <tissue evidence="2">Shoot tissue taken approximately 20 cm above the soil surface</tissue>
    </source>
</reference>
<proteinExistence type="predicted"/>
<evidence type="ECO:0000313" key="2">
    <source>
        <dbReference type="EMBL" id="JAE37857.1"/>
    </source>
</evidence>
<evidence type="ECO:0000256" key="1">
    <source>
        <dbReference type="SAM" id="MobiDB-lite"/>
    </source>
</evidence>
<reference evidence="2" key="1">
    <citation type="submission" date="2014-09" db="EMBL/GenBank/DDBJ databases">
        <authorList>
            <person name="Magalhaes I.L.F."/>
            <person name="Oliveira U."/>
            <person name="Santos F.R."/>
            <person name="Vidigal T.H.D.A."/>
            <person name="Brescovit A.D."/>
            <person name="Santos A.J."/>
        </authorList>
    </citation>
    <scope>NUCLEOTIDE SEQUENCE</scope>
    <source>
        <tissue evidence="2">Shoot tissue taken approximately 20 cm above the soil surface</tissue>
    </source>
</reference>
<protein>
    <submittedName>
        <fullName evidence="2">Uncharacterized protein</fullName>
    </submittedName>
</protein>
<sequence>MPSMSKSTVETFPQAVPSATSVPGEEGAGAEAAAATSRRPRRGSCMAAGRVLVGRRRGRGGGAGEAGG</sequence>